<protein>
    <recommendedName>
        <fullName evidence="3">RacO protein</fullName>
    </recommendedName>
</protein>
<dbReference type="EMBL" id="JACHJP010000011">
    <property type="protein sequence ID" value="MBB4920009.1"/>
    <property type="molecule type" value="Genomic_DNA"/>
</dbReference>
<dbReference type="InterPro" id="IPR045683">
    <property type="entry name" value="DUF6192"/>
</dbReference>
<accession>A0A7W7VRX7</accession>
<dbReference type="RefSeq" id="WP_184723248.1">
    <property type="nucleotide sequence ID" value="NZ_JACHJP010000011.1"/>
</dbReference>
<dbReference type="Pfam" id="PF19691">
    <property type="entry name" value="DUF6192"/>
    <property type="match status" value="1"/>
</dbReference>
<evidence type="ECO:0000313" key="1">
    <source>
        <dbReference type="EMBL" id="MBB4920009.1"/>
    </source>
</evidence>
<dbReference type="Proteomes" id="UP000552644">
    <property type="component" value="Unassembled WGS sequence"/>
</dbReference>
<keyword evidence="2" id="KW-1185">Reference proteome</keyword>
<gene>
    <name evidence="1" type="ORF">FHS44_007153</name>
</gene>
<comment type="caution">
    <text evidence="1">The sequence shown here is derived from an EMBL/GenBank/DDBJ whole genome shotgun (WGS) entry which is preliminary data.</text>
</comment>
<sequence>MSSRWPVEHRQAGVSHTVRKILASLPDEARRWELIKTAPLDERTGQYRWTPDAAKRVGGFQVDHPFTVKEKVEAVHELVVDEQVAARVVTDLLHRPDVAFKAMADDTAKQMVNRAQVDHAFQGMERNIQPVAPILREVVRPLQFVDLIAACALFASSIERAMPQLNGHRFTEQEQEAVRDRLRQVRAAADWVEHAIETGDTTLEESLAALLRNPGPDPA</sequence>
<name>A0A7W7VRX7_9ACTN</name>
<reference evidence="1 2" key="1">
    <citation type="submission" date="2020-08" db="EMBL/GenBank/DDBJ databases">
        <title>Genomic Encyclopedia of Type Strains, Phase III (KMG-III): the genomes of soil and plant-associated and newly described type strains.</title>
        <authorList>
            <person name="Whitman W."/>
        </authorList>
    </citation>
    <scope>NUCLEOTIDE SEQUENCE [LARGE SCALE GENOMIC DNA]</scope>
    <source>
        <strain evidence="1 2">CECT 8840</strain>
    </source>
</reference>
<evidence type="ECO:0008006" key="3">
    <source>
        <dbReference type="Google" id="ProtNLM"/>
    </source>
</evidence>
<evidence type="ECO:0000313" key="2">
    <source>
        <dbReference type="Proteomes" id="UP000552644"/>
    </source>
</evidence>
<dbReference type="AlphaFoldDB" id="A0A7W7VRX7"/>
<proteinExistence type="predicted"/>
<organism evidence="1 2">
    <name type="scientific">Streptosporangium saharense</name>
    <dbReference type="NCBI Taxonomy" id="1706840"/>
    <lineage>
        <taxon>Bacteria</taxon>
        <taxon>Bacillati</taxon>
        <taxon>Actinomycetota</taxon>
        <taxon>Actinomycetes</taxon>
        <taxon>Streptosporangiales</taxon>
        <taxon>Streptosporangiaceae</taxon>
        <taxon>Streptosporangium</taxon>
    </lineage>
</organism>